<accession>A0ABS8HUQ0</accession>
<dbReference type="Gene3D" id="3.50.50.60">
    <property type="entry name" value="FAD/NAD(P)-binding domain"/>
    <property type="match status" value="1"/>
</dbReference>
<sequence>MKGDTKYYENAKAVIVCDGAGSVIKKSLLKVLSRNIITYQTFCKGTIDLDDKFFHAFLHSQFSEHDAWVNVKDDFLIFGVCVKDVNKIESYYAQFLSFLISTYNAKIQSCSKKERWIIPEVETDCPLDLGKGRVLFAGESANFLNPMGEGVSSALVSGCAASEAIKQIYVQGKDIDGQALLSVYEKNILQEKERMIRQWDLLAGISPKFSHYNQMHL</sequence>
<comment type="caution">
    <text evidence="1">The sequence shown here is derived from an EMBL/GenBank/DDBJ whole genome shotgun (WGS) entry which is preliminary data.</text>
</comment>
<dbReference type="SUPFAM" id="SSF51905">
    <property type="entry name" value="FAD/NAD(P)-binding domain"/>
    <property type="match status" value="1"/>
</dbReference>
<keyword evidence="2" id="KW-1185">Reference proteome</keyword>
<reference evidence="1" key="1">
    <citation type="submission" date="2021-11" db="EMBL/GenBank/DDBJ databases">
        <title>Description of a new species Pelosinus isolated from the bottom sediments of Lake Baikal.</title>
        <authorList>
            <person name="Zakharyuk A."/>
        </authorList>
    </citation>
    <scope>NUCLEOTIDE SEQUENCE</scope>
    <source>
        <strain evidence="1">Bkl1</strain>
    </source>
</reference>
<dbReference type="Proteomes" id="UP001165492">
    <property type="component" value="Unassembled WGS sequence"/>
</dbReference>
<dbReference type="EMBL" id="JAJHJB010000024">
    <property type="protein sequence ID" value="MCC5466882.1"/>
    <property type="molecule type" value="Genomic_DNA"/>
</dbReference>
<dbReference type="PANTHER" id="PTHR42685:SF22">
    <property type="entry name" value="CONDITIONED MEDIUM FACTOR RECEPTOR 1"/>
    <property type="match status" value="1"/>
</dbReference>
<evidence type="ECO:0000313" key="1">
    <source>
        <dbReference type="EMBL" id="MCC5466882.1"/>
    </source>
</evidence>
<name>A0ABS8HUQ0_9FIRM</name>
<dbReference type="InterPro" id="IPR050407">
    <property type="entry name" value="Geranylgeranyl_reductase"/>
</dbReference>
<protein>
    <submittedName>
        <fullName evidence="1">Uncharacterized protein</fullName>
    </submittedName>
</protein>
<proteinExistence type="predicted"/>
<organism evidence="1 2">
    <name type="scientific">Pelosinus baikalensis</name>
    <dbReference type="NCBI Taxonomy" id="2892015"/>
    <lineage>
        <taxon>Bacteria</taxon>
        <taxon>Bacillati</taxon>
        <taxon>Bacillota</taxon>
        <taxon>Negativicutes</taxon>
        <taxon>Selenomonadales</taxon>
        <taxon>Sporomusaceae</taxon>
        <taxon>Pelosinus</taxon>
    </lineage>
</organism>
<dbReference type="InterPro" id="IPR036188">
    <property type="entry name" value="FAD/NAD-bd_sf"/>
</dbReference>
<gene>
    <name evidence="1" type="ORF">LMF89_16160</name>
</gene>
<dbReference type="PANTHER" id="PTHR42685">
    <property type="entry name" value="GERANYLGERANYL DIPHOSPHATE REDUCTASE"/>
    <property type="match status" value="1"/>
</dbReference>
<evidence type="ECO:0000313" key="2">
    <source>
        <dbReference type="Proteomes" id="UP001165492"/>
    </source>
</evidence>